<dbReference type="Gene3D" id="3.10.320.10">
    <property type="entry name" value="Class II Histocompatibility Antigen, M Beta Chain, Chain B, domain 1"/>
    <property type="match status" value="1"/>
</dbReference>
<feature type="non-terminal residue" evidence="3">
    <location>
        <position position="91"/>
    </location>
</feature>
<dbReference type="InterPro" id="IPR011162">
    <property type="entry name" value="MHC_I/II-like_Ag-recog"/>
</dbReference>
<proteinExistence type="predicted"/>
<dbReference type="InterPro" id="IPR014745">
    <property type="entry name" value="MHC_II_a/b_N"/>
</dbReference>
<dbReference type="AlphaFoldDB" id="E7DB45"/>
<dbReference type="GO" id="GO:0042613">
    <property type="term" value="C:MHC class II protein complex"/>
    <property type="evidence" value="ECO:0007669"/>
    <property type="project" value="InterPro"/>
</dbReference>
<dbReference type="Pfam" id="PF00969">
    <property type="entry name" value="MHC_II_beta"/>
    <property type="match status" value="1"/>
</dbReference>
<accession>E7DB45</accession>
<gene>
    <name evidence="3" type="primary">BoLA-DRB3</name>
</gene>
<evidence type="ECO:0000256" key="1">
    <source>
        <dbReference type="ARBA" id="ARBA00023180"/>
    </source>
</evidence>
<keyword evidence="1" id="KW-0325">Glycoprotein</keyword>
<sequence length="91" mass="10200">AHFLEYYKRECHFFNGTERVRFLDRYFHNGEEYVRFDSDWGRVPGGDRAGAAGRRVLQQPEGLPGAGAGRGGHVLQTQRTGSVRVSLCSGE</sequence>
<evidence type="ECO:0000259" key="2">
    <source>
        <dbReference type="SMART" id="SM00921"/>
    </source>
</evidence>
<reference evidence="3" key="2">
    <citation type="journal article" date="2012" name="Anim. Genet.">
        <title>Identification of BoLA-DRB3.2 alleles in Korean native cattle (Hanwoo) and Holstein populations using a next generation sequencer.</title>
        <authorList>
            <person name="Lee B.Y."/>
            <person name="Hur T.Y."/>
            <person name="Jung Y.H."/>
            <person name="Kim H."/>
        </authorList>
    </citation>
    <scope>NUCLEOTIDE SEQUENCE</scope>
</reference>
<organism evidence="3">
    <name type="scientific">Bos taurus</name>
    <name type="common">Bovine</name>
    <dbReference type="NCBI Taxonomy" id="9913"/>
    <lineage>
        <taxon>Eukaryota</taxon>
        <taxon>Metazoa</taxon>
        <taxon>Chordata</taxon>
        <taxon>Craniata</taxon>
        <taxon>Vertebrata</taxon>
        <taxon>Euteleostomi</taxon>
        <taxon>Mammalia</taxon>
        <taxon>Eutheria</taxon>
        <taxon>Laurasiatheria</taxon>
        <taxon>Artiodactyla</taxon>
        <taxon>Ruminantia</taxon>
        <taxon>Pecora</taxon>
        <taxon>Bovidae</taxon>
        <taxon>Bovinae</taxon>
        <taxon>Bos</taxon>
    </lineage>
</organism>
<name>E7DB45_BOVIN</name>
<dbReference type="GO" id="GO:0019882">
    <property type="term" value="P:antigen processing and presentation"/>
    <property type="evidence" value="ECO:0007669"/>
    <property type="project" value="InterPro"/>
</dbReference>
<feature type="domain" description="MHC class II beta chain N-terminal" evidence="2">
    <location>
        <begin position="9"/>
        <end position="79"/>
    </location>
</feature>
<dbReference type="SUPFAM" id="SSF54452">
    <property type="entry name" value="MHC antigen-recognition domain"/>
    <property type="match status" value="1"/>
</dbReference>
<feature type="non-terminal residue" evidence="3">
    <location>
        <position position="1"/>
    </location>
</feature>
<dbReference type="GO" id="GO:0006955">
    <property type="term" value="P:immune response"/>
    <property type="evidence" value="ECO:0007669"/>
    <property type="project" value="InterPro"/>
</dbReference>
<evidence type="ECO:0000313" key="3">
    <source>
        <dbReference type="EMBL" id="ADU53756.1"/>
    </source>
</evidence>
<dbReference type="InterPro" id="IPR000353">
    <property type="entry name" value="MHC_II_b_N"/>
</dbReference>
<protein>
    <submittedName>
        <fullName evidence="3">MHC class II antigen</fullName>
    </submittedName>
</protein>
<dbReference type="SMART" id="SM00921">
    <property type="entry name" value="MHC_II_beta"/>
    <property type="match status" value="1"/>
</dbReference>
<reference evidence="3" key="1">
    <citation type="submission" date="2010-08" db="EMBL/GenBank/DDBJ databases">
        <authorList>
            <person name="Lee B.-Y."/>
            <person name="Hur T.-Y."/>
            <person name="Jung Y.-H."/>
            <person name="Kim H."/>
        </authorList>
    </citation>
    <scope>NUCLEOTIDE SEQUENCE</scope>
</reference>
<dbReference type="EMBL" id="HQ199084">
    <property type="protein sequence ID" value="ADU53756.1"/>
    <property type="molecule type" value="Genomic_DNA"/>
</dbReference>